<reference evidence="4 5" key="1">
    <citation type="submission" date="2016-10" db="EMBL/GenBank/DDBJ databases">
        <authorList>
            <person name="Varghese N."/>
            <person name="Submissions S."/>
        </authorList>
    </citation>
    <scope>NUCLEOTIDE SEQUENCE [LARGE SCALE GENOMIC DNA]</scope>
    <source>
        <strain evidence="4 5">DSM 2260</strain>
    </source>
</reference>
<name>A0A511HBS7_9BACT</name>
<feature type="compositionally biased region" description="Basic residues" evidence="1">
    <location>
        <begin position="66"/>
        <end position="80"/>
    </location>
</feature>
<keyword evidence="5" id="KW-1185">Reference proteome</keyword>
<feature type="transmembrane region" description="Helical" evidence="2">
    <location>
        <begin position="37"/>
        <end position="61"/>
    </location>
</feature>
<proteinExistence type="predicted"/>
<evidence type="ECO:0000313" key="4">
    <source>
        <dbReference type="EMBL" id="SDD30608.1"/>
    </source>
</evidence>
<dbReference type="EMBL" id="BJVY01000013">
    <property type="protein sequence ID" value="GEL71007.1"/>
    <property type="molecule type" value="Genomic_DNA"/>
</dbReference>
<evidence type="ECO:0000313" key="3">
    <source>
        <dbReference type="EMBL" id="GEL71007.1"/>
    </source>
</evidence>
<dbReference type="AlphaFoldDB" id="A0A511HBS7"/>
<organism evidence="3 6">
    <name type="scientific">Myxococcus virescens</name>
    <dbReference type="NCBI Taxonomy" id="83456"/>
    <lineage>
        <taxon>Bacteria</taxon>
        <taxon>Pseudomonadati</taxon>
        <taxon>Myxococcota</taxon>
        <taxon>Myxococcia</taxon>
        <taxon>Myxococcales</taxon>
        <taxon>Cystobacterineae</taxon>
        <taxon>Myxococcaceae</taxon>
        <taxon>Myxococcus</taxon>
    </lineage>
</organism>
<dbReference type="Proteomes" id="UP000321224">
    <property type="component" value="Unassembled WGS sequence"/>
</dbReference>
<keyword evidence="2" id="KW-1133">Transmembrane helix</keyword>
<dbReference type="EMBL" id="FNAJ01000001">
    <property type="protein sequence ID" value="SDD30608.1"/>
    <property type="molecule type" value="Genomic_DNA"/>
</dbReference>
<accession>A0A511HBS7</accession>
<evidence type="ECO:0000256" key="1">
    <source>
        <dbReference type="SAM" id="MobiDB-lite"/>
    </source>
</evidence>
<sequence length="166" mass="18094">MGWSALYTWVRTASHARAGVCVDSSVHASLNLLMMRRFLFCMAVAQLLGVGTLVAPAEAWAQSRGRTSRQAKSKAAKKAASKTPPKIETKGSSVVDPVTGDAATASSNALPQRGPARIDFDDRLIQGQTNKSGAVYLYDRKELKTRSMIRERESFRSETLSTVYDP</sequence>
<evidence type="ECO:0000313" key="6">
    <source>
        <dbReference type="Proteomes" id="UP000321224"/>
    </source>
</evidence>
<reference evidence="3 6" key="2">
    <citation type="submission" date="2019-07" db="EMBL/GenBank/DDBJ databases">
        <title>Whole genome shotgun sequence of Myxococcus virescens NBRC 100334.</title>
        <authorList>
            <person name="Hosoyama A."/>
            <person name="Uohara A."/>
            <person name="Ohji S."/>
            <person name="Ichikawa N."/>
        </authorList>
    </citation>
    <scope>NUCLEOTIDE SEQUENCE [LARGE SCALE GENOMIC DNA]</scope>
    <source>
        <strain evidence="3 6">NBRC 100334</strain>
    </source>
</reference>
<feature type="region of interest" description="Disordered" evidence="1">
    <location>
        <begin position="61"/>
        <end position="113"/>
    </location>
</feature>
<evidence type="ECO:0000256" key="2">
    <source>
        <dbReference type="SAM" id="Phobius"/>
    </source>
</evidence>
<protein>
    <submittedName>
        <fullName evidence="3">Uncharacterized protein</fullName>
    </submittedName>
</protein>
<keyword evidence="2" id="KW-0472">Membrane</keyword>
<comment type="caution">
    <text evidence="3">The sequence shown here is derived from an EMBL/GenBank/DDBJ whole genome shotgun (WGS) entry which is preliminary data.</text>
</comment>
<keyword evidence="2" id="KW-0812">Transmembrane</keyword>
<gene>
    <name evidence="3" type="ORF">MVI01_27910</name>
    <name evidence="4" type="ORF">SAMN04488504_101343</name>
</gene>
<dbReference type="Proteomes" id="UP000198717">
    <property type="component" value="Unassembled WGS sequence"/>
</dbReference>
<evidence type="ECO:0000313" key="5">
    <source>
        <dbReference type="Proteomes" id="UP000198717"/>
    </source>
</evidence>